<name>A0A9W8BCW1_9FUNG</name>
<feature type="compositionally biased region" description="Low complexity" evidence="1">
    <location>
        <begin position="96"/>
        <end position="107"/>
    </location>
</feature>
<organism evidence="2 3">
    <name type="scientific">Dimargaris verticillata</name>
    <dbReference type="NCBI Taxonomy" id="2761393"/>
    <lineage>
        <taxon>Eukaryota</taxon>
        <taxon>Fungi</taxon>
        <taxon>Fungi incertae sedis</taxon>
        <taxon>Zoopagomycota</taxon>
        <taxon>Kickxellomycotina</taxon>
        <taxon>Dimargaritomycetes</taxon>
        <taxon>Dimargaritales</taxon>
        <taxon>Dimargaritaceae</taxon>
        <taxon>Dimargaris</taxon>
    </lineage>
</organism>
<evidence type="ECO:0000313" key="2">
    <source>
        <dbReference type="EMBL" id="KAJ1984982.1"/>
    </source>
</evidence>
<dbReference type="AlphaFoldDB" id="A0A9W8BCW1"/>
<evidence type="ECO:0000256" key="1">
    <source>
        <dbReference type="SAM" id="MobiDB-lite"/>
    </source>
</evidence>
<feature type="compositionally biased region" description="Low complexity" evidence="1">
    <location>
        <begin position="205"/>
        <end position="216"/>
    </location>
</feature>
<evidence type="ECO:0000313" key="3">
    <source>
        <dbReference type="Proteomes" id="UP001151582"/>
    </source>
</evidence>
<comment type="caution">
    <text evidence="2">The sequence shown here is derived from an EMBL/GenBank/DDBJ whole genome shotgun (WGS) entry which is preliminary data.</text>
</comment>
<dbReference type="Proteomes" id="UP001151582">
    <property type="component" value="Unassembled WGS sequence"/>
</dbReference>
<sequence length="371" mass="40272">MLPLAGITCHLVPTSSIVSKHDTRPFSPTLPPYSAYRYGPHSHEFKHDRGVQLATLYHEMAMAPDTFAWIRDEERYNPDITALRATIRHRLDGDQGPYSAPSPSSGAEPDDDDDDNQSDSGAMDCLKLDSHPNQGTLLMPRCSVSPTHSTNLCQESSALLGGKAALSGHSSDAQRPPLARRKTTSIQPDHLSTAATVPPTRRTHSSTTLSQTQWTQGAVATSGLSDNTSSDRKMAAEVNVSISHTDCETLATKAVITGGATNLAAKRAANQQSDPRCTCCQDPISVDKALVLCTGCLALCDRRLLYAADAEQLLADLNSLDPRAALRAKPKRPKLDSDYDCSPNAFDLLRPLLPPSNQERWLRALRKSPRQ</sequence>
<feature type="region of interest" description="Disordered" evidence="1">
    <location>
        <begin position="164"/>
        <end position="230"/>
    </location>
</feature>
<dbReference type="EMBL" id="JANBQB010000007">
    <property type="protein sequence ID" value="KAJ1984982.1"/>
    <property type="molecule type" value="Genomic_DNA"/>
</dbReference>
<protein>
    <submittedName>
        <fullName evidence="2">Uncharacterized protein</fullName>
    </submittedName>
</protein>
<feature type="compositionally biased region" description="Acidic residues" evidence="1">
    <location>
        <begin position="108"/>
        <end position="117"/>
    </location>
</feature>
<gene>
    <name evidence="2" type="ORF">H4R34_000326</name>
</gene>
<feature type="compositionally biased region" description="Polar residues" evidence="1">
    <location>
        <begin position="218"/>
        <end position="228"/>
    </location>
</feature>
<reference evidence="2" key="1">
    <citation type="submission" date="2022-07" db="EMBL/GenBank/DDBJ databases">
        <title>Phylogenomic reconstructions and comparative analyses of Kickxellomycotina fungi.</title>
        <authorList>
            <person name="Reynolds N.K."/>
            <person name="Stajich J.E."/>
            <person name="Barry K."/>
            <person name="Grigoriev I.V."/>
            <person name="Crous P."/>
            <person name="Smith M.E."/>
        </authorList>
    </citation>
    <scope>NUCLEOTIDE SEQUENCE</scope>
    <source>
        <strain evidence="2">RSA 567</strain>
    </source>
</reference>
<feature type="region of interest" description="Disordered" evidence="1">
    <location>
        <begin position="90"/>
        <end position="132"/>
    </location>
</feature>
<proteinExistence type="predicted"/>
<keyword evidence="3" id="KW-1185">Reference proteome</keyword>
<accession>A0A9W8BCW1</accession>